<dbReference type="HOGENOM" id="CLU_000604_1_22_3"/>
<gene>
    <name evidence="5" type="ordered locus">AM1_3724</name>
</gene>
<sequence>MLESAGEVPSKPGRSQLQLQQVDVVTELGNQYLLQNVSVDIFTGERIGIIGASGSGKTTLLRLLNRLSSPTSGEIRFEQKLLPDWPVLSLRQQLMLVPQEPKLLGMTVQDALTYPLRLQDLPESEIASRVQTWRQRLGIPDDWLNSTELQLSVGQRQLVSLARACGTAPKLCLLDEPTSALDPGTIDRVIKALKASGMTLVIASHQFEFLNQICDRILWLSQGKLILDAPIREINWAEIKSELTAQAEQDDWD</sequence>
<feature type="domain" description="ABC transporter" evidence="4">
    <location>
        <begin position="19"/>
        <end position="247"/>
    </location>
</feature>
<dbReference type="PROSITE" id="PS50893">
    <property type="entry name" value="ABC_TRANSPORTER_2"/>
    <property type="match status" value="1"/>
</dbReference>
<keyword evidence="2" id="KW-0547">Nucleotide-binding</keyword>
<dbReference type="GO" id="GO:0005524">
    <property type="term" value="F:ATP binding"/>
    <property type="evidence" value="ECO:0007669"/>
    <property type="project" value="UniProtKB-KW"/>
</dbReference>
<dbReference type="PANTHER" id="PTHR43423:SF1">
    <property type="entry name" value="ABC TRANSPORTER I FAMILY MEMBER 17"/>
    <property type="match status" value="1"/>
</dbReference>
<dbReference type="CDD" id="cd03225">
    <property type="entry name" value="ABC_cobalt_CbiO_domain1"/>
    <property type="match status" value="1"/>
</dbReference>
<protein>
    <submittedName>
        <fullName evidence="5">ABC transporter, ATP-binding protein</fullName>
    </submittedName>
</protein>
<dbReference type="Gene3D" id="3.40.50.300">
    <property type="entry name" value="P-loop containing nucleotide triphosphate hydrolases"/>
    <property type="match status" value="1"/>
</dbReference>
<dbReference type="Proteomes" id="UP000000268">
    <property type="component" value="Chromosome"/>
</dbReference>
<dbReference type="GO" id="GO:0016887">
    <property type="term" value="F:ATP hydrolysis activity"/>
    <property type="evidence" value="ECO:0007669"/>
    <property type="project" value="InterPro"/>
</dbReference>
<evidence type="ECO:0000256" key="1">
    <source>
        <dbReference type="ARBA" id="ARBA00022448"/>
    </source>
</evidence>
<dbReference type="InterPro" id="IPR027417">
    <property type="entry name" value="P-loop_NTPase"/>
</dbReference>
<evidence type="ECO:0000259" key="4">
    <source>
        <dbReference type="PROSITE" id="PS50893"/>
    </source>
</evidence>
<dbReference type="OrthoDB" id="422644at2"/>
<dbReference type="KEGG" id="amr:AM1_3724"/>
<dbReference type="SMART" id="SM00382">
    <property type="entry name" value="AAA"/>
    <property type="match status" value="1"/>
</dbReference>
<dbReference type="STRING" id="329726.AM1_3724"/>
<dbReference type="EMBL" id="CP000828">
    <property type="protein sequence ID" value="ABW28714.1"/>
    <property type="molecule type" value="Genomic_DNA"/>
</dbReference>
<dbReference type="GO" id="GO:0022857">
    <property type="term" value="F:transmembrane transporter activity"/>
    <property type="evidence" value="ECO:0007669"/>
    <property type="project" value="UniProtKB-ARBA"/>
</dbReference>
<dbReference type="AlphaFoldDB" id="B0C4H0"/>
<dbReference type="PANTHER" id="PTHR43423">
    <property type="entry name" value="ABC TRANSPORTER I FAMILY MEMBER 17"/>
    <property type="match status" value="1"/>
</dbReference>
<evidence type="ECO:0000256" key="2">
    <source>
        <dbReference type="ARBA" id="ARBA00022741"/>
    </source>
</evidence>
<keyword evidence="6" id="KW-1185">Reference proteome</keyword>
<proteinExistence type="predicted"/>
<reference evidence="5 6" key="1">
    <citation type="journal article" date="2008" name="Proc. Natl. Acad. Sci. U.S.A.">
        <title>Niche adaptation and genome expansion in the chlorophyll d-producing cyanobacterium Acaryochloris marina.</title>
        <authorList>
            <person name="Swingley W.D."/>
            <person name="Chen M."/>
            <person name="Cheung P.C."/>
            <person name="Conrad A.L."/>
            <person name="Dejesa L.C."/>
            <person name="Hao J."/>
            <person name="Honchak B.M."/>
            <person name="Karbach L.E."/>
            <person name="Kurdoglu A."/>
            <person name="Lahiri S."/>
            <person name="Mastrian S.D."/>
            <person name="Miyashita H."/>
            <person name="Page L."/>
            <person name="Ramakrishna P."/>
            <person name="Satoh S."/>
            <person name="Sattley W.M."/>
            <person name="Shimada Y."/>
            <person name="Taylor H.L."/>
            <person name="Tomo T."/>
            <person name="Tsuchiya T."/>
            <person name="Wang Z.T."/>
            <person name="Raymond J."/>
            <person name="Mimuro M."/>
            <person name="Blankenship R.E."/>
            <person name="Touchman J.W."/>
        </authorList>
    </citation>
    <scope>NUCLEOTIDE SEQUENCE [LARGE SCALE GENOMIC DNA]</scope>
    <source>
        <strain evidence="6">MBIC 11017</strain>
    </source>
</reference>
<name>B0C4H0_ACAM1</name>
<dbReference type="GO" id="GO:0016020">
    <property type="term" value="C:membrane"/>
    <property type="evidence" value="ECO:0007669"/>
    <property type="project" value="InterPro"/>
</dbReference>
<dbReference type="SUPFAM" id="SSF52540">
    <property type="entry name" value="P-loop containing nucleoside triphosphate hydrolases"/>
    <property type="match status" value="1"/>
</dbReference>
<dbReference type="RefSeq" id="WP_012164093.1">
    <property type="nucleotide sequence ID" value="NC_009925.1"/>
</dbReference>
<keyword evidence="1" id="KW-0813">Transport</keyword>
<evidence type="ECO:0000313" key="6">
    <source>
        <dbReference type="Proteomes" id="UP000000268"/>
    </source>
</evidence>
<accession>B0C4H0</accession>
<dbReference type="Pfam" id="PF00005">
    <property type="entry name" value="ABC_tran"/>
    <property type="match status" value="1"/>
</dbReference>
<keyword evidence="3 5" id="KW-0067">ATP-binding</keyword>
<evidence type="ECO:0000256" key="3">
    <source>
        <dbReference type="ARBA" id="ARBA00022840"/>
    </source>
</evidence>
<organism evidence="5 6">
    <name type="scientific">Acaryochloris marina (strain MBIC 11017)</name>
    <dbReference type="NCBI Taxonomy" id="329726"/>
    <lineage>
        <taxon>Bacteria</taxon>
        <taxon>Bacillati</taxon>
        <taxon>Cyanobacteriota</taxon>
        <taxon>Cyanophyceae</taxon>
        <taxon>Acaryochloridales</taxon>
        <taxon>Acaryochloridaceae</taxon>
        <taxon>Acaryochloris</taxon>
    </lineage>
</organism>
<dbReference type="eggNOG" id="COG1122">
    <property type="taxonomic scope" value="Bacteria"/>
</dbReference>
<evidence type="ECO:0000313" key="5">
    <source>
        <dbReference type="EMBL" id="ABW28714.1"/>
    </source>
</evidence>
<dbReference type="InterPro" id="IPR015856">
    <property type="entry name" value="ABC_transpr_CbiO/EcfA_su"/>
</dbReference>
<dbReference type="InterPro" id="IPR003593">
    <property type="entry name" value="AAA+_ATPase"/>
</dbReference>
<dbReference type="InterPro" id="IPR003439">
    <property type="entry name" value="ABC_transporter-like_ATP-bd"/>
</dbReference>